<reference evidence="1 2" key="1">
    <citation type="journal article" date="2016" name="C (Basel)">
        <title>Selective Growth of and Electricity Production by Marine Exoelectrogenic Bacteria in Self-Aggregated Hydrogel of Microbially Reduced Graphene Oxide.</title>
        <authorList>
            <person name="Yoshida N."/>
            <person name="Goto Y."/>
            <person name="Miyata Y."/>
        </authorList>
    </citation>
    <scope>NUCLEOTIDE SEQUENCE [LARGE SCALE GENOMIC DNA]</scope>
    <source>
        <strain evidence="1 2">NIT-T3</strain>
    </source>
</reference>
<organism evidence="1 2">
    <name type="scientific">Desulfuromonas versatilis</name>
    <dbReference type="NCBI Taxonomy" id="2802975"/>
    <lineage>
        <taxon>Bacteria</taxon>
        <taxon>Pseudomonadati</taxon>
        <taxon>Thermodesulfobacteriota</taxon>
        <taxon>Desulfuromonadia</taxon>
        <taxon>Desulfuromonadales</taxon>
        <taxon>Desulfuromonadaceae</taxon>
        <taxon>Desulfuromonas</taxon>
    </lineage>
</organism>
<proteinExistence type="predicted"/>
<gene>
    <name evidence="1" type="ORF">DESUT3_24500</name>
</gene>
<keyword evidence="2" id="KW-1185">Reference proteome</keyword>
<dbReference type="RefSeq" id="WP_221248808.1">
    <property type="nucleotide sequence ID" value="NZ_AP024355.1"/>
</dbReference>
<sequence length="201" mass="23252">MPEIHPAFQGLLEGFEFEILNSPEHSNFGLWPDLSFSFFNDGWFRFAAENGGEPLISREWPLGSSLLTATPAILLDFFNDGFARCLDAGRPWEHKYECSSPEVYRLMHQIVYPLRNSAGFLVVNSLLIEREMQRSPEKENPDDYFDPHGFAHQCAHCRRVKNLRVKDRWDWIPALVAAPHPDVSHGLCPVCRDFYYPVRKN</sequence>
<evidence type="ECO:0000313" key="2">
    <source>
        <dbReference type="Proteomes" id="UP001319827"/>
    </source>
</evidence>
<evidence type="ECO:0000313" key="1">
    <source>
        <dbReference type="EMBL" id="BCR05381.1"/>
    </source>
</evidence>
<dbReference type="Proteomes" id="UP001319827">
    <property type="component" value="Chromosome"/>
</dbReference>
<dbReference type="EMBL" id="AP024355">
    <property type="protein sequence ID" value="BCR05381.1"/>
    <property type="molecule type" value="Genomic_DNA"/>
</dbReference>
<protein>
    <submittedName>
        <fullName evidence="1">Uncharacterized protein</fullName>
    </submittedName>
</protein>
<accession>A0ABM8HTS1</accession>
<name>A0ABM8HTS1_9BACT</name>
<reference evidence="1 2" key="2">
    <citation type="journal article" date="2021" name="Int. J. Syst. Evol. Microbiol.">
        <title>Isolation and Polyphasic Characterization of Desulfuromonas versatilis sp. Nov., an Electrogenic Bacteria Capable of Versatile Metabolism Isolated from a Graphene Oxide-Reducing Enrichment Culture.</title>
        <authorList>
            <person name="Xie L."/>
            <person name="Yoshida N."/>
            <person name="Ishii S."/>
            <person name="Meng L."/>
        </authorList>
    </citation>
    <scope>NUCLEOTIDE SEQUENCE [LARGE SCALE GENOMIC DNA]</scope>
    <source>
        <strain evidence="1 2">NIT-T3</strain>
    </source>
</reference>